<dbReference type="PANTHER" id="PTHR39962">
    <property type="entry name" value="BLL4848 PROTEIN"/>
    <property type="match status" value="1"/>
</dbReference>
<dbReference type="PANTHER" id="PTHR39962:SF1">
    <property type="entry name" value="LPXI FAMILY PROTEIN"/>
    <property type="match status" value="1"/>
</dbReference>
<keyword evidence="4" id="KW-1185">Reference proteome</keyword>
<gene>
    <name evidence="3" type="primary">lpxI</name>
    <name evidence="3" type="ORF">GT409_00325</name>
</gene>
<reference evidence="3 4" key="1">
    <citation type="submission" date="2020-01" db="EMBL/GenBank/DDBJ databases">
        <title>Ponticoccus aerotolerans gen. nov., sp. nov., an anaerobic bacterium and proposal of Ponticoccusceae fam. nov., Ponticoccusles ord. nov. and Ponticoccuse classis nov. in the phylum Kiritimatiellaeota.</title>
        <authorList>
            <person name="Zhou L.Y."/>
            <person name="Du Z.J."/>
        </authorList>
    </citation>
    <scope>NUCLEOTIDE SEQUENCE [LARGE SCALE GENOMIC DNA]</scope>
    <source>
        <strain evidence="3 4">S-5007</strain>
    </source>
</reference>
<dbReference type="InterPro" id="IPR041255">
    <property type="entry name" value="LpxI_N"/>
</dbReference>
<dbReference type="Pfam" id="PF06230">
    <property type="entry name" value="LpxI_C"/>
    <property type="match status" value="1"/>
</dbReference>
<protein>
    <submittedName>
        <fullName evidence="3">UDP-2,3-diacylglucosamine diphosphatase LpxI</fullName>
        <ecNumber evidence="3">3.6.1.54</ecNumber>
    </submittedName>
</protein>
<evidence type="ECO:0000259" key="2">
    <source>
        <dbReference type="Pfam" id="PF17930"/>
    </source>
</evidence>
<feature type="domain" description="LpxI N-terminal" evidence="2">
    <location>
        <begin position="11"/>
        <end position="138"/>
    </location>
</feature>
<dbReference type="InterPro" id="IPR043167">
    <property type="entry name" value="LpxI_C_sf"/>
</dbReference>
<evidence type="ECO:0000313" key="3">
    <source>
        <dbReference type="EMBL" id="QHI67955.1"/>
    </source>
</evidence>
<dbReference type="EC" id="3.6.1.54" evidence="3"/>
<evidence type="ECO:0000313" key="4">
    <source>
        <dbReference type="Proteomes" id="UP000464954"/>
    </source>
</evidence>
<organism evidence="3 4">
    <name type="scientific">Tichowtungia aerotolerans</name>
    <dbReference type="NCBI Taxonomy" id="2697043"/>
    <lineage>
        <taxon>Bacteria</taxon>
        <taxon>Pseudomonadati</taxon>
        <taxon>Kiritimatiellota</taxon>
        <taxon>Tichowtungiia</taxon>
        <taxon>Tichowtungiales</taxon>
        <taxon>Tichowtungiaceae</taxon>
        <taxon>Tichowtungia</taxon>
    </lineage>
</organism>
<dbReference type="InterPro" id="IPR053174">
    <property type="entry name" value="LpxI"/>
</dbReference>
<name>A0A6P1MA07_9BACT</name>
<dbReference type="InterPro" id="IPR010415">
    <property type="entry name" value="LpxI_C"/>
</dbReference>
<proteinExistence type="predicted"/>
<dbReference type="Gene3D" id="3.40.50.20">
    <property type="match status" value="1"/>
</dbReference>
<sequence length="278" mass="30287">MSCHFNIPDSLTLIAGQADYPLLLARAARRQGVRKITAVAFKGETRREICEVADEVIWIRVGQLTALLDAVQSAGSTSAVMAGQITPNNLFNVRMDRALIDLLRKLPMKNAHTIFGAIIERIEQTGVTLLSAGSFMQDFMPVPGLLTRRAPDDRELADIQIGRRVIKDTSHLDIGQTVVVKEGMVLAVEAFEGTNRAIRRGGKLGGPGAVVVKVPKVGHDMRFDIPVIGKKTLQIIKKAKVSCLALEEDGAILLEKEKLVRCADQLGIAIQVLNKQPL</sequence>
<dbReference type="GO" id="GO:0016787">
    <property type="term" value="F:hydrolase activity"/>
    <property type="evidence" value="ECO:0007669"/>
    <property type="project" value="UniProtKB-KW"/>
</dbReference>
<dbReference type="Pfam" id="PF17930">
    <property type="entry name" value="LpxI_N"/>
    <property type="match status" value="1"/>
</dbReference>
<dbReference type="KEGG" id="taer:GT409_00325"/>
<dbReference type="EMBL" id="CP047593">
    <property type="protein sequence ID" value="QHI67955.1"/>
    <property type="molecule type" value="Genomic_DNA"/>
</dbReference>
<dbReference type="Gene3D" id="3.40.140.80">
    <property type="match status" value="1"/>
</dbReference>
<dbReference type="AlphaFoldDB" id="A0A6P1MA07"/>
<feature type="domain" description="LpxI C-terminal" evidence="1">
    <location>
        <begin position="144"/>
        <end position="270"/>
    </location>
</feature>
<evidence type="ECO:0000259" key="1">
    <source>
        <dbReference type="Pfam" id="PF06230"/>
    </source>
</evidence>
<dbReference type="Proteomes" id="UP000464954">
    <property type="component" value="Chromosome"/>
</dbReference>
<dbReference type="RefSeq" id="WP_160625989.1">
    <property type="nucleotide sequence ID" value="NZ_CP047593.1"/>
</dbReference>
<accession>A0A6P1MA07</accession>
<keyword evidence="3" id="KW-0378">Hydrolase</keyword>